<dbReference type="PANTHER" id="PTHR36842">
    <property type="entry name" value="PROTEIN TOLB HOMOLOG"/>
    <property type="match status" value="1"/>
</dbReference>
<dbReference type="InterPro" id="IPR011042">
    <property type="entry name" value="6-blade_b-propeller_TolB-like"/>
</dbReference>
<dbReference type="KEGG" id="phy:AJ81_05620"/>
<evidence type="ECO:0000313" key="3">
    <source>
        <dbReference type="Proteomes" id="UP000077469"/>
    </source>
</evidence>
<dbReference type="PATRIC" id="fig|1123384.7.peg.1113"/>
<keyword evidence="3" id="KW-1185">Reference proteome</keyword>
<proteinExistence type="inferred from homology"/>
<organism evidence="2 3">
    <name type="scientific">Pseudothermotoga hypogea DSM 11164 = NBRC 106472</name>
    <dbReference type="NCBI Taxonomy" id="1123384"/>
    <lineage>
        <taxon>Bacteria</taxon>
        <taxon>Thermotogati</taxon>
        <taxon>Thermotogota</taxon>
        <taxon>Thermotogae</taxon>
        <taxon>Thermotogales</taxon>
        <taxon>Thermotogaceae</taxon>
        <taxon>Pseudothermotoga</taxon>
    </lineage>
</organism>
<reference evidence="2 3" key="1">
    <citation type="submission" date="2014-01" db="EMBL/GenBank/DDBJ databases">
        <title>Genome sequencing of Thermotog hypogea.</title>
        <authorList>
            <person name="Zhang X."/>
            <person name="Alvare G."/>
            <person name="Fristensky B."/>
            <person name="Chen L."/>
            <person name="Suen T."/>
            <person name="Chen Q."/>
            <person name="Ma K."/>
        </authorList>
    </citation>
    <scope>NUCLEOTIDE SEQUENCE [LARGE SCALE GENOMIC DNA]</scope>
    <source>
        <strain evidence="2 3">DSM 11164</strain>
    </source>
</reference>
<name>A0A0X1KRE5_9THEM</name>
<dbReference type="InterPro" id="IPR011659">
    <property type="entry name" value="WD40"/>
</dbReference>
<accession>A0A0X1KRE5</accession>
<gene>
    <name evidence="2" type="ORF">AJ81_05620</name>
</gene>
<evidence type="ECO:0000313" key="2">
    <source>
        <dbReference type="EMBL" id="AJC73760.1"/>
    </source>
</evidence>
<dbReference type="Gene3D" id="2.120.10.30">
    <property type="entry name" value="TolB, C-terminal domain"/>
    <property type="match status" value="2"/>
</dbReference>
<dbReference type="PROSITE" id="PS51257">
    <property type="entry name" value="PROKAR_LIPOPROTEIN"/>
    <property type="match status" value="1"/>
</dbReference>
<dbReference type="AlphaFoldDB" id="A0A0X1KRE5"/>
<evidence type="ECO:0000256" key="1">
    <source>
        <dbReference type="ARBA" id="ARBA00009820"/>
    </source>
</evidence>
<dbReference type="PANTHER" id="PTHR36842:SF1">
    <property type="entry name" value="PROTEIN TOLB"/>
    <property type="match status" value="1"/>
</dbReference>
<sequence length="416" mass="46660">MSAGRFSLLFALLTFISCFATVGLRITIVSDEQSKELASDVASSILSLVPQNVFVSIEMDGATLTSNDLASIEEEFALSFSISYDATRNAYYASWLEFDSVVYSCSYSPRAEKPYREFVRECAHYPLEKAALRLLVTGKFEKYLRVTYHPSVDEYSSFSPNGELFAFITDRLGGNRNIALLNLTEGTLKVLPVHGSSEYFPRFSPDGSRLAFQGSLHGFWNIYVMPIEDHARNIVLISAGNAPAYSPTWLDNNTLLYVQDTEAGNAMYRATLARRRTKLNIEGFDMVFSPAAHDGTIYFVGLKEANFGIYALTPEGSVVCVEDGFYNEHDPAISPDGRYLAYSCNCLGYYAIWIKDLQTNEKWCLTEELRQDAFYPSFSPDGQLVGFSASEGFFEPDIWFVRFFKPSDSQEQSSLP</sequence>
<dbReference type="STRING" id="1123384.AJ81_05620"/>
<evidence type="ECO:0008006" key="4">
    <source>
        <dbReference type="Google" id="ProtNLM"/>
    </source>
</evidence>
<dbReference type="Pfam" id="PF07676">
    <property type="entry name" value="PD40"/>
    <property type="match status" value="4"/>
</dbReference>
<dbReference type="EMBL" id="CP007141">
    <property type="protein sequence ID" value="AJC73760.1"/>
    <property type="molecule type" value="Genomic_DNA"/>
</dbReference>
<dbReference type="RefSeq" id="WP_031505174.1">
    <property type="nucleotide sequence ID" value="NC_022795.1"/>
</dbReference>
<dbReference type="SUPFAM" id="SSF69304">
    <property type="entry name" value="Tricorn protease N-terminal domain"/>
    <property type="match status" value="1"/>
</dbReference>
<dbReference type="PaxDb" id="1123384-AJ81_05620"/>
<dbReference type="OrthoDB" id="42683at2"/>
<dbReference type="Proteomes" id="UP000077469">
    <property type="component" value="Chromosome"/>
</dbReference>
<comment type="similarity">
    <text evidence="1">Belongs to the TolB family.</text>
</comment>
<protein>
    <recommendedName>
        <fullName evidence="4">Translocation protein TolB</fullName>
    </recommendedName>
</protein>